<feature type="compositionally biased region" description="Low complexity" evidence="1">
    <location>
        <begin position="192"/>
        <end position="203"/>
    </location>
</feature>
<proteinExistence type="predicted"/>
<protein>
    <recommendedName>
        <fullName evidence="4">DUF3618 domain-containing protein</fullName>
    </recommendedName>
</protein>
<feature type="region of interest" description="Disordered" evidence="1">
    <location>
        <begin position="157"/>
        <end position="211"/>
    </location>
</feature>
<evidence type="ECO:0000313" key="2">
    <source>
        <dbReference type="EMBL" id="GAA3074237.1"/>
    </source>
</evidence>
<dbReference type="Proteomes" id="UP001501532">
    <property type="component" value="Unassembled WGS sequence"/>
</dbReference>
<name>A0ABP6M3G8_9ACTN</name>
<evidence type="ECO:0000313" key="3">
    <source>
        <dbReference type="Proteomes" id="UP001501532"/>
    </source>
</evidence>
<evidence type="ECO:0000256" key="1">
    <source>
        <dbReference type="SAM" id="MobiDB-lite"/>
    </source>
</evidence>
<evidence type="ECO:0008006" key="4">
    <source>
        <dbReference type="Google" id="ProtNLM"/>
    </source>
</evidence>
<organism evidence="2 3">
    <name type="scientific">Streptomyces glomeratus</name>
    <dbReference type="NCBI Taxonomy" id="284452"/>
    <lineage>
        <taxon>Bacteria</taxon>
        <taxon>Bacillati</taxon>
        <taxon>Actinomycetota</taxon>
        <taxon>Actinomycetes</taxon>
        <taxon>Kitasatosporales</taxon>
        <taxon>Streptomycetaceae</taxon>
        <taxon>Streptomyces</taxon>
    </lineage>
</organism>
<sequence>MSRIANTDAGQVARTAGQEAAAVGNQATQAVEEVTRTAVEQARTVAGEARAQAGDVARDLRSRMVEEAESQVRRGAGTMRQWAGELAEIADTAAGDSSVKSVLSEASRRGRHAAQYIEERGAEGLVSDVQDFARRRPGLFLGGALLAGFTVGRLAKAGSRASAGVTGGSPTPPQSSARQSGQSPAGQPEIPDYPYDPSATDTPTTPPRPEL</sequence>
<gene>
    <name evidence="2" type="ORF">GCM10010448_65910</name>
</gene>
<keyword evidence="3" id="KW-1185">Reference proteome</keyword>
<reference evidence="3" key="1">
    <citation type="journal article" date="2019" name="Int. J. Syst. Evol. Microbiol.">
        <title>The Global Catalogue of Microorganisms (GCM) 10K type strain sequencing project: providing services to taxonomists for standard genome sequencing and annotation.</title>
        <authorList>
            <consortium name="The Broad Institute Genomics Platform"/>
            <consortium name="The Broad Institute Genome Sequencing Center for Infectious Disease"/>
            <person name="Wu L."/>
            <person name="Ma J."/>
        </authorList>
    </citation>
    <scope>NUCLEOTIDE SEQUENCE [LARGE SCALE GENOMIC DNA]</scope>
    <source>
        <strain evidence="3">JCM 9091</strain>
    </source>
</reference>
<feature type="compositionally biased region" description="Polar residues" evidence="1">
    <location>
        <begin position="174"/>
        <end position="185"/>
    </location>
</feature>
<accession>A0ABP6M3G8</accession>
<dbReference type="EMBL" id="BAAAUF010000081">
    <property type="protein sequence ID" value="GAA3074237.1"/>
    <property type="molecule type" value="Genomic_DNA"/>
</dbReference>
<comment type="caution">
    <text evidence="2">The sequence shown here is derived from an EMBL/GenBank/DDBJ whole genome shotgun (WGS) entry which is preliminary data.</text>
</comment>